<dbReference type="GO" id="GO:0015627">
    <property type="term" value="C:type II protein secretion system complex"/>
    <property type="evidence" value="ECO:0007669"/>
    <property type="project" value="InterPro"/>
</dbReference>
<dbReference type="AlphaFoldDB" id="A0A0C7R3R4"/>
<keyword evidence="3 6" id="KW-0812">Transmembrane</keyword>
<evidence type="ECO:0000256" key="5">
    <source>
        <dbReference type="ARBA" id="ARBA00023136"/>
    </source>
</evidence>
<evidence type="ECO:0000313" key="8">
    <source>
        <dbReference type="Proteomes" id="UP000049127"/>
    </source>
</evidence>
<evidence type="ECO:0000256" key="2">
    <source>
        <dbReference type="ARBA" id="ARBA00022481"/>
    </source>
</evidence>
<dbReference type="Gene3D" id="3.30.700.10">
    <property type="entry name" value="Glycoprotein, Type 4 Pilin"/>
    <property type="match status" value="1"/>
</dbReference>
<dbReference type="RefSeq" id="WP_055342025.1">
    <property type="nucleotide sequence ID" value="NZ_CDNI01000003.1"/>
</dbReference>
<dbReference type="Pfam" id="PF22434">
    <property type="entry name" value="PilW_C"/>
    <property type="match status" value="1"/>
</dbReference>
<dbReference type="OrthoDB" id="1751751at2"/>
<feature type="transmembrane region" description="Helical" evidence="6">
    <location>
        <begin position="12"/>
        <end position="35"/>
    </location>
</feature>
<keyword evidence="4 6" id="KW-1133">Transmembrane helix</keyword>
<dbReference type="EMBL" id="CEKZ01000003">
    <property type="protein sequence ID" value="CEQ03863.1"/>
    <property type="molecule type" value="Genomic_DNA"/>
</dbReference>
<dbReference type="SUPFAM" id="SSF54523">
    <property type="entry name" value="Pili subunits"/>
    <property type="match status" value="1"/>
</dbReference>
<dbReference type="PANTHER" id="PTHR30093:SF44">
    <property type="entry name" value="TYPE II SECRETION SYSTEM CORE PROTEIN G"/>
    <property type="match status" value="1"/>
</dbReference>
<evidence type="ECO:0000256" key="3">
    <source>
        <dbReference type="ARBA" id="ARBA00022692"/>
    </source>
</evidence>
<proteinExistence type="predicted"/>
<dbReference type="GO" id="GO:0015628">
    <property type="term" value="P:protein secretion by the type II secretion system"/>
    <property type="evidence" value="ECO:0007669"/>
    <property type="project" value="InterPro"/>
</dbReference>
<evidence type="ECO:0000256" key="1">
    <source>
        <dbReference type="ARBA" id="ARBA00004167"/>
    </source>
</evidence>
<comment type="subcellular location">
    <subcellularLocation>
        <location evidence="1">Membrane</location>
        <topology evidence="1">Single-pass membrane protein</topology>
    </subcellularLocation>
</comment>
<keyword evidence="5 6" id="KW-0472">Membrane</keyword>
<dbReference type="GO" id="GO:0016020">
    <property type="term" value="C:membrane"/>
    <property type="evidence" value="ECO:0007669"/>
    <property type="project" value="UniProtKB-SubCell"/>
</dbReference>
<dbReference type="Proteomes" id="UP000049127">
    <property type="component" value="Unassembled WGS sequence"/>
</dbReference>
<dbReference type="InterPro" id="IPR000983">
    <property type="entry name" value="Bac_GSPG_pilin"/>
</dbReference>
<evidence type="ECO:0000256" key="6">
    <source>
        <dbReference type="SAM" id="Phobius"/>
    </source>
</evidence>
<reference evidence="7 8" key="1">
    <citation type="submission" date="2015-01" db="EMBL/GenBank/DDBJ databases">
        <authorList>
            <person name="Aslett A.Martin."/>
            <person name="De Silva Nishadi"/>
        </authorList>
    </citation>
    <scope>NUCLEOTIDE SEQUENCE [LARGE SCALE GENOMIC DNA]</scope>
    <source>
        <strain evidence="7 8">R28058</strain>
    </source>
</reference>
<dbReference type="PROSITE" id="PS00409">
    <property type="entry name" value="PROKAR_NTER_METHYL"/>
    <property type="match status" value="1"/>
</dbReference>
<evidence type="ECO:0000313" key="7">
    <source>
        <dbReference type="EMBL" id="CEQ03863.1"/>
    </source>
</evidence>
<keyword evidence="2" id="KW-0488">Methylation</keyword>
<organism evidence="7 8">
    <name type="scientific">Paraclostridium sordellii</name>
    <name type="common">Clostridium sordellii</name>
    <dbReference type="NCBI Taxonomy" id="1505"/>
    <lineage>
        <taxon>Bacteria</taxon>
        <taxon>Bacillati</taxon>
        <taxon>Bacillota</taxon>
        <taxon>Clostridia</taxon>
        <taxon>Peptostreptococcales</taxon>
        <taxon>Peptostreptococcaceae</taxon>
        <taxon>Paraclostridium</taxon>
    </lineage>
</organism>
<dbReference type="Pfam" id="PF07963">
    <property type="entry name" value="N_methyl"/>
    <property type="match status" value="1"/>
</dbReference>
<gene>
    <name evidence="7" type="primary">pulG</name>
    <name evidence="7" type="ORF">R28058_15961</name>
</gene>
<dbReference type="NCBIfam" id="TIGR02532">
    <property type="entry name" value="IV_pilin_GFxxxE"/>
    <property type="match status" value="1"/>
</dbReference>
<protein>
    <submittedName>
        <fullName evidence="7">Pilin</fullName>
    </submittedName>
</protein>
<evidence type="ECO:0000256" key="4">
    <source>
        <dbReference type="ARBA" id="ARBA00022989"/>
    </source>
</evidence>
<dbReference type="InterPro" id="IPR045584">
    <property type="entry name" value="Pilin-like"/>
</dbReference>
<sequence length="185" mass="20838">MGKKFKKNKGFTLIELLVVISIIGILAVIAVPALFNSIKMSKIAKLEKDVDAIKGAVIQYKIENNKNPTWNKKDPIESKEFLRYIEGISQKSPIGGDYKLYYKSKNTSPGFIKLNKIDDNGNLVTIDEDIIKPGDIYLMIESGDSDLKITKKQLQKLDKDLGKDRVYVSEKSLDDGDLILFIKIL</sequence>
<name>A0A0C7R3R4_PARSO</name>
<dbReference type="PANTHER" id="PTHR30093">
    <property type="entry name" value="GENERAL SECRETION PATHWAY PROTEIN G"/>
    <property type="match status" value="1"/>
</dbReference>
<dbReference type="InterPro" id="IPR012902">
    <property type="entry name" value="N_methyl_site"/>
</dbReference>
<dbReference type="PRINTS" id="PR00813">
    <property type="entry name" value="BCTERIALGSPG"/>
</dbReference>
<accession>A0A0C7R3R4</accession>